<accession>A0AA88J303</accession>
<protein>
    <submittedName>
        <fullName evidence="2">Uncharacterized protein</fullName>
    </submittedName>
</protein>
<reference evidence="2" key="1">
    <citation type="submission" date="2023-07" db="EMBL/GenBank/DDBJ databases">
        <title>draft genome sequence of fig (Ficus carica).</title>
        <authorList>
            <person name="Takahashi T."/>
            <person name="Nishimura K."/>
        </authorList>
    </citation>
    <scope>NUCLEOTIDE SEQUENCE</scope>
</reference>
<proteinExistence type="predicted"/>
<name>A0AA88J303_FICCA</name>
<sequence>MFTNNNVHDKSKIKFKVGSWFELDWAGRPNHSMAARHVVLAERKLTTYVYAVDKYGNGIRKAGRYRVGIRADSSLPVSQSETMDEDRDAALVFYGMQPLLFDGTRRTVSLVGWLYDMESIFRICQIEAHLQVLLATRCLAVDARIWWITVGEPAMPGGTWVNFRTVITERYGPLPDEDANMPYRDPEIYNDMYLGHYLSYVVDWRAYPNESMGHYCQRFRDAMLPHIPHDLGSPLLQALFLLREGLPPNIIVHEMQAAALEEDQVVPVYDAGIAEAGAEDDVMDPADIPADPEDHLEDPPVIIIESDNEKEDEEDQEQWEEQEGAIEEDLDNLEEPEEDPEKILFDHADWDANSDVSSDRLIA</sequence>
<evidence type="ECO:0000313" key="2">
    <source>
        <dbReference type="EMBL" id="GMN60800.1"/>
    </source>
</evidence>
<evidence type="ECO:0000313" key="3">
    <source>
        <dbReference type="Proteomes" id="UP001187192"/>
    </source>
</evidence>
<organism evidence="2 3">
    <name type="scientific">Ficus carica</name>
    <name type="common">Common fig</name>
    <dbReference type="NCBI Taxonomy" id="3494"/>
    <lineage>
        <taxon>Eukaryota</taxon>
        <taxon>Viridiplantae</taxon>
        <taxon>Streptophyta</taxon>
        <taxon>Embryophyta</taxon>
        <taxon>Tracheophyta</taxon>
        <taxon>Spermatophyta</taxon>
        <taxon>Magnoliopsida</taxon>
        <taxon>eudicotyledons</taxon>
        <taxon>Gunneridae</taxon>
        <taxon>Pentapetalae</taxon>
        <taxon>rosids</taxon>
        <taxon>fabids</taxon>
        <taxon>Rosales</taxon>
        <taxon>Moraceae</taxon>
        <taxon>Ficeae</taxon>
        <taxon>Ficus</taxon>
    </lineage>
</organism>
<dbReference type="EMBL" id="BTGU01000102">
    <property type="protein sequence ID" value="GMN60800.1"/>
    <property type="molecule type" value="Genomic_DNA"/>
</dbReference>
<keyword evidence="3" id="KW-1185">Reference proteome</keyword>
<feature type="compositionally biased region" description="Basic and acidic residues" evidence="1">
    <location>
        <begin position="341"/>
        <end position="350"/>
    </location>
</feature>
<dbReference type="AlphaFoldDB" id="A0AA88J303"/>
<gene>
    <name evidence="2" type="ORF">TIFTF001_029884</name>
</gene>
<feature type="compositionally biased region" description="Acidic residues" evidence="1">
    <location>
        <begin position="306"/>
        <end position="340"/>
    </location>
</feature>
<evidence type="ECO:0000256" key="1">
    <source>
        <dbReference type="SAM" id="MobiDB-lite"/>
    </source>
</evidence>
<dbReference type="Proteomes" id="UP001187192">
    <property type="component" value="Unassembled WGS sequence"/>
</dbReference>
<comment type="caution">
    <text evidence="2">The sequence shown here is derived from an EMBL/GenBank/DDBJ whole genome shotgun (WGS) entry which is preliminary data.</text>
</comment>
<feature type="region of interest" description="Disordered" evidence="1">
    <location>
        <begin position="290"/>
        <end position="363"/>
    </location>
</feature>